<evidence type="ECO:0000256" key="1">
    <source>
        <dbReference type="ARBA" id="ARBA00004196"/>
    </source>
</evidence>
<feature type="chain" id="PRO_5036885842" evidence="4">
    <location>
        <begin position="20"/>
        <end position="367"/>
    </location>
</feature>
<dbReference type="GO" id="GO:0046677">
    <property type="term" value="P:response to antibiotic"/>
    <property type="evidence" value="ECO:0007669"/>
    <property type="project" value="TreeGrafter"/>
</dbReference>
<dbReference type="AlphaFoldDB" id="A0A931BR67"/>
<dbReference type="NCBIfam" id="TIGR01730">
    <property type="entry name" value="RND_mfp"/>
    <property type="match status" value="1"/>
</dbReference>
<dbReference type="Proteomes" id="UP000599312">
    <property type="component" value="Unassembled WGS sequence"/>
</dbReference>
<dbReference type="InterPro" id="IPR058625">
    <property type="entry name" value="MdtA-like_BSH"/>
</dbReference>
<keyword evidence="4" id="KW-0732">Signal</keyword>
<dbReference type="Pfam" id="PF25876">
    <property type="entry name" value="HH_MFP_RND"/>
    <property type="match status" value="1"/>
</dbReference>
<comment type="subcellular location">
    <subcellularLocation>
        <location evidence="1">Cell envelope</location>
    </subcellularLocation>
</comment>
<evidence type="ECO:0000256" key="2">
    <source>
        <dbReference type="ARBA" id="ARBA00009477"/>
    </source>
</evidence>
<comment type="caution">
    <text evidence="9">The sequence shown here is derived from an EMBL/GenBank/DDBJ whole genome shotgun (WGS) entry which is preliminary data.</text>
</comment>
<organism evidence="9 10">
    <name type="scientific">Microvirga alba</name>
    <dbReference type="NCBI Taxonomy" id="2791025"/>
    <lineage>
        <taxon>Bacteria</taxon>
        <taxon>Pseudomonadati</taxon>
        <taxon>Pseudomonadota</taxon>
        <taxon>Alphaproteobacteria</taxon>
        <taxon>Hyphomicrobiales</taxon>
        <taxon>Methylobacteriaceae</taxon>
        <taxon>Microvirga</taxon>
    </lineage>
</organism>
<dbReference type="SUPFAM" id="SSF111369">
    <property type="entry name" value="HlyD-like secretion proteins"/>
    <property type="match status" value="1"/>
</dbReference>
<dbReference type="GO" id="GO:0005886">
    <property type="term" value="C:plasma membrane"/>
    <property type="evidence" value="ECO:0007669"/>
    <property type="project" value="UniProtKB-SubCell"/>
</dbReference>
<feature type="domain" description="Multidrug resistance protein MdtA-like C-terminal permuted SH3" evidence="8">
    <location>
        <begin position="288"/>
        <end position="349"/>
    </location>
</feature>
<dbReference type="InterPro" id="IPR058624">
    <property type="entry name" value="MdtA-like_HH"/>
</dbReference>
<evidence type="ECO:0000259" key="7">
    <source>
        <dbReference type="Pfam" id="PF25944"/>
    </source>
</evidence>
<feature type="domain" description="Multidrug resistance protein MdtA-like alpha-helical hairpin" evidence="5">
    <location>
        <begin position="92"/>
        <end position="161"/>
    </location>
</feature>
<sequence>MSLRLAFVFVLIGAVSALAQPAPKPAVSTVTVALQPITSGVTFNGRIAAIDKVDLRARVSGYLQDQAFKDGQDVKTGELLFTIEPDTYEAQVQQRKADLVAAQAKAENAREQLARAAELLPRQTISQATYDDRQADKRIADANVLQAQAALQQAEINLGFTKIMAPIEGRIGRAAFQRGALVGPDSGPLATIVSQDPIYALFPVSQRLMLEVRRRIEERGEKGFKAVVRLQLSDGSTYPQTGTIDFTDVTVDQSTDTLTIRAVFPNKQRILVDGQYVRVRVEDEIPEQAILIPQRALLNDQAGSYVFVVGPDSKVLTKRVQLGDSKGGDVVVTSGLEVGDRVVVDGIQKIRPGVEVDAAPVAPPPKG</sequence>
<dbReference type="FunFam" id="2.40.420.20:FF:000001">
    <property type="entry name" value="Efflux RND transporter periplasmic adaptor subunit"/>
    <property type="match status" value="1"/>
</dbReference>
<keyword evidence="3" id="KW-0175">Coiled coil</keyword>
<evidence type="ECO:0000259" key="5">
    <source>
        <dbReference type="Pfam" id="PF25876"/>
    </source>
</evidence>
<evidence type="ECO:0000259" key="6">
    <source>
        <dbReference type="Pfam" id="PF25917"/>
    </source>
</evidence>
<dbReference type="Gene3D" id="2.40.30.170">
    <property type="match status" value="1"/>
</dbReference>
<keyword evidence="10" id="KW-1185">Reference proteome</keyword>
<dbReference type="InterPro" id="IPR058626">
    <property type="entry name" value="MdtA-like_b-barrel"/>
</dbReference>
<dbReference type="Pfam" id="PF25944">
    <property type="entry name" value="Beta-barrel_RND"/>
    <property type="match status" value="1"/>
</dbReference>
<dbReference type="Pfam" id="PF25917">
    <property type="entry name" value="BSH_RND"/>
    <property type="match status" value="1"/>
</dbReference>
<evidence type="ECO:0000313" key="10">
    <source>
        <dbReference type="Proteomes" id="UP000599312"/>
    </source>
</evidence>
<dbReference type="Pfam" id="PF25967">
    <property type="entry name" value="RND-MFP_C"/>
    <property type="match status" value="1"/>
</dbReference>
<feature type="signal peptide" evidence="4">
    <location>
        <begin position="1"/>
        <end position="19"/>
    </location>
</feature>
<dbReference type="PANTHER" id="PTHR30158:SF3">
    <property type="entry name" value="MULTIDRUG EFFLUX PUMP SUBUNIT ACRA-RELATED"/>
    <property type="match status" value="1"/>
</dbReference>
<name>A0A931BR67_9HYPH</name>
<evidence type="ECO:0000256" key="4">
    <source>
        <dbReference type="SAM" id="SignalP"/>
    </source>
</evidence>
<dbReference type="RefSeq" id="WP_196272161.1">
    <property type="nucleotide sequence ID" value="NZ_JADQDO010000005.1"/>
</dbReference>
<feature type="domain" description="Multidrug resistance protein MdtA-like barrel-sandwich hybrid" evidence="6">
    <location>
        <begin position="52"/>
        <end position="182"/>
    </location>
</feature>
<feature type="domain" description="Multidrug resistance protein MdtA-like beta-barrel" evidence="7">
    <location>
        <begin position="197"/>
        <end position="282"/>
    </location>
</feature>
<dbReference type="Gene3D" id="2.40.50.100">
    <property type="match status" value="1"/>
</dbReference>
<dbReference type="InterPro" id="IPR058627">
    <property type="entry name" value="MdtA-like_C"/>
</dbReference>
<evidence type="ECO:0000259" key="8">
    <source>
        <dbReference type="Pfam" id="PF25967"/>
    </source>
</evidence>
<dbReference type="EMBL" id="JADQDO010000005">
    <property type="protein sequence ID" value="MBF9234174.1"/>
    <property type="molecule type" value="Genomic_DNA"/>
</dbReference>
<evidence type="ECO:0000313" key="9">
    <source>
        <dbReference type="EMBL" id="MBF9234174.1"/>
    </source>
</evidence>
<evidence type="ECO:0000256" key="3">
    <source>
        <dbReference type="SAM" id="Coils"/>
    </source>
</evidence>
<accession>A0A931BR67</accession>
<dbReference type="GO" id="GO:0022857">
    <property type="term" value="F:transmembrane transporter activity"/>
    <property type="evidence" value="ECO:0007669"/>
    <property type="project" value="InterPro"/>
</dbReference>
<comment type="similarity">
    <text evidence="2">Belongs to the membrane fusion protein (MFP) (TC 8.A.1) family.</text>
</comment>
<dbReference type="Gene3D" id="1.10.287.470">
    <property type="entry name" value="Helix hairpin bin"/>
    <property type="match status" value="1"/>
</dbReference>
<reference evidence="9" key="1">
    <citation type="submission" date="2020-11" db="EMBL/GenBank/DDBJ databases">
        <authorList>
            <person name="Kim M.K."/>
        </authorList>
    </citation>
    <scope>NUCLEOTIDE SEQUENCE</scope>
    <source>
        <strain evidence="9">BT350</strain>
    </source>
</reference>
<dbReference type="PANTHER" id="PTHR30158">
    <property type="entry name" value="ACRA/E-RELATED COMPONENT OF DRUG EFFLUX TRANSPORTER"/>
    <property type="match status" value="1"/>
</dbReference>
<dbReference type="InterPro" id="IPR006143">
    <property type="entry name" value="RND_pump_MFP"/>
</dbReference>
<gene>
    <name evidence="9" type="ORF">I2H38_12365</name>
</gene>
<protein>
    <submittedName>
        <fullName evidence="9">Efflux RND transporter periplasmic adaptor subunit</fullName>
    </submittedName>
</protein>
<proteinExistence type="inferred from homology"/>
<dbReference type="Gene3D" id="2.40.420.20">
    <property type="match status" value="1"/>
</dbReference>
<feature type="coiled-coil region" evidence="3">
    <location>
        <begin position="92"/>
        <end position="119"/>
    </location>
</feature>